<proteinExistence type="predicted"/>
<accession>A0ABU9U9T1</accession>
<name>A0ABU9U9T1_9SPIR</name>
<dbReference type="SUPFAM" id="SSF75169">
    <property type="entry name" value="DsrEFH-like"/>
    <property type="match status" value="1"/>
</dbReference>
<dbReference type="EMBL" id="JBCHKQ010000001">
    <property type="protein sequence ID" value="MEM5947418.1"/>
    <property type="molecule type" value="Genomic_DNA"/>
</dbReference>
<dbReference type="PANTHER" id="PTHR34655:SF2">
    <property type="entry name" value="PEROXIREDOXIN FAMILY PROTEIN"/>
    <property type="match status" value="1"/>
</dbReference>
<dbReference type="PANTHER" id="PTHR34655">
    <property type="entry name" value="CONSERVED WITHIN P. AEROPHILUM"/>
    <property type="match status" value="1"/>
</dbReference>
<comment type="caution">
    <text evidence="1">The sequence shown here is derived from an EMBL/GenBank/DDBJ whole genome shotgun (WGS) entry which is preliminary data.</text>
</comment>
<dbReference type="InterPro" id="IPR032836">
    <property type="entry name" value="DsrE2-like"/>
</dbReference>
<dbReference type="Pfam" id="PF13686">
    <property type="entry name" value="DrsE_2"/>
    <property type="match status" value="1"/>
</dbReference>
<dbReference type="Proteomes" id="UP001466331">
    <property type="component" value="Unassembled WGS sequence"/>
</dbReference>
<dbReference type="RefSeq" id="WP_420068867.1">
    <property type="nucleotide sequence ID" value="NZ_JBCHKQ010000001.1"/>
</dbReference>
<dbReference type="InterPro" id="IPR027396">
    <property type="entry name" value="DsrEFH-like"/>
</dbReference>
<sequence>MSDNKKLSLIVFNGNFDNAVAAFTLASGAAASGYDVKMFFTFWGLNVIKKKRGRAFIGRGILARIFGFLQGGRKNLPLSRLNFLGVSPKLMTSMMKKRNVATLEELLQASIELGVEFYACEMSMHILGLKKEDFILQVKKVLGVPGFLDLSDGGEVLFI</sequence>
<keyword evidence="2" id="KW-1185">Reference proteome</keyword>
<organism evidence="1 2">
    <name type="scientific">Rarispira pelagica</name>
    <dbReference type="NCBI Taxonomy" id="3141764"/>
    <lineage>
        <taxon>Bacteria</taxon>
        <taxon>Pseudomonadati</taxon>
        <taxon>Spirochaetota</taxon>
        <taxon>Spirochaetia</taxon>
        <taxon>Winmispirales</taxon>
        <taxon>Winmispiraceae</taxon>
        <taxon>Rarispira</taxon>
    </lineage>
</organism>
<gene>
    <name evidence="1" type="ORF">WKV44_02565</name>
</gene>
<dbReference type="Gene3D" id="3.40.1260.10">
    <property type="entry name" value="DsrEFH-like"/>
    <property type="match status" value="1"/>
</dbReference>
<evidence type="ECO:0000313" key="2">
    <source>
        <dbReference type="Proteomes" id="UP001466331"/>
    </source>
</evidence>
<reference evidence="1 2" key="1">
    <citation type="submission" date="2024-03" db="EMBL/GenBank/DDBJ databases">
        <title>Ignisphaera cupida sp. nov., a hyperthermophilic hydrolytic archaeon from a hot spring of Kamchatka, and proposal of Ignisphaeraceae fam. nov.</title>
        <authorList>
            <person name="Podosokorskaya O.A."/>
            <person name="Elcheninov A.G."/>
            <person name="Maltseva A.I."/>
            <person name="Zayulina K.S."/>
            <person name="Novikov A."/>
            <person name="Merkel A.Y."/>
        </authorList>
    </citation>
    <scope>NUCLEOTIDE SEQUENCE [LARGE SCALE GENOMIC DNA]</scope>
    <source>
        <strain evidence="1 2">38H-sp</strain>
    </source>
</reference>
<protein>
    <submittedName>
        <fullName evidence="1">DsrE/DsrF/DrsH-like family protein</fullName>
    </submittedName>
</protein>
<evidence type="ECO:0000313" key="1">
    <source>
        <dbReference type="EMBL" id="MEM5947418.1"/>
    </source>
</evidence>